<dbReference type="GO" id="GO:0003735">
    <property type="term" value="F:structural constituent of ribosome"/>
    <property type="evidence" value="ECO:0007669"/>
    <property type="project" value="InterPro"/>
</dbReference>
<keyword evidence="10" id="KW-1185">Reference proteome</keyword>
<keyword evidence="5" id="KW-0699">rRNA-binding</keyword>
<dbReference type="GO" id="GO:0015934">
    <property type="term" value="C:large ribosomal subunit"/>
    <property type="evidence" value="ECO:0007669"/>
    <property type="project" value="InterPro"/>
</dbReference>
<gene>
    <name evidence="5 9" type="primary">rplB</name>
    <name evidence="9" type="ORF">E6P07_07265</name>
</gene>
<evidence type="ECO:0000256" key="1">
    <source>
        <dbReference type="ARBA" id="ARBA00005636"/>
    </source>
</evidence>
<dbReference type="InterPro" id="IPR008991">
    <property type="entry name" value="Translation_prot_SH3-like_sf"/>
</dbReference>
<feature type="region of interest" description="Disordered" evidence="6">
    <location>
        <begin position="224"/>
        <end position="276"/>
    </location>
</feature>
<dbReference type="FunFam" id="2.40.50.140:FF:000003">
    <property type="entry name" value="50S ribosomal protein L2"/>
    <property type="match status" value="1"/>
</dbReference>
<dbReference type="OrthoDB" id="9778722at2"/>
<dbReference type="SMART" id="SM01383">
    <property type="entry name" value="Ribosomal_L2"/>
    <property type="match status" value="1"/>
</dbReference>
<dbReference type="SMART" id="SM01382">
    <property type="entry name" value="Ribosomal_L2_C"/>
    <property type="match status" value="1"/>
</dbReference>
<dbReference type="PANTHER" id="PTHR13691">
    <property type="entry name" value="RIBOSOMAL PROTEIN L2"/>
    <property type="match status" value="1"/>
</dbReference>
<feature type="domain" description="Large ribosomal subunit protein uL2 RNA-binding" evidence="8">
    <location>
        <begin position="42"/>
        <end position="119"/>
    </location>
</feature>
<name>A0A6I6E8C0_THETI</name>
<dbReference type="Pfam" id="PF03947">
    <property type="entry name" value="Ribosomal_L2_C"/>
    <property type="match status" value="1"/>
</dbReference>
<dbReference type="PROSITE" id="PS00467">
    <property type="entry name" value="RIBOSOMAL_L2"/>
    <property type="match status" value="1"/>
</dbReference>
<dbReference type="HAMAP" id="MF_01320_B">
    <property type="entry name" value="Ribosomal_uL2_B"/>
    <property type="match status" value="1"/>
</dbReference>
<dbReference type="SUPFAM" id="SSF50104">
    <property type="entry name" value="Translation proteins SH3-like domain"/>
    <property type="match status" value="1"/>
</dbReference>
<dbReference type="RefSeq" id="WP_153974993.1">
    <property type="nucleotide sequence ID" value="NZ_CP039268.1"/>
</dbReference>
<evidence type="ECO:0000256" key="4">
    <source>
        <dbReference type="ARBA" id="ARBA00035242"/>
    </source>
</evidence>
<accession>A0A6I6E8C0</accession>
<dbReference type="Pfam" id="PF00181">
    <property type="entry name" value="Ribosomal_L2_N"/>
    <property type="match status" value="1"/>
</dbReference>
<dbReference type="FunFam" id="4.10.950.10:FF:000001">
    <property type="entry name" value="50S ribosomal protein L2"/>
    <property type="match status" value="1"/>
</dbReference>
<evidence type="ECO:0000313" key="10">
    <source>
        <dbReference type="Proteomes" id="UP000426424"/>
    </source>
</evidence>
<dbReference type="NCBIfam" id="TIGR01171">
    <property type="entry name" value="rplB_bact"/>
    <property type="match status" value="1"/>
</dbReference>
<keyword evidence="2 5" id="KW-0689">Ribosomal protein</keyword>
<dbReference type="PIRSF" id="PIRSF002158">
    <property type="entry name" value="Ribosomal_L2"/>
    <property type="match status" value="1"/>
</dbReference>
<evidence type="ECO:0000256" key="6">
    <source>
        <dbReference type="SAM" id="MobiDB-lite"/>
    </source>
</evidence>
<evidence type="ECO:0000313" key="9">
    <source>
        <dbReference type="EMBL" id="QGU32798.1"/>
    </source>
</evidence>
<dbReference type="Gene3D" id="4.10.950.10">
    <property type="entry name" value="Ribosomal protein L2, domain 3"/>
    <property type="match status" value="1"/>
</dbReference>
<feature type="domain" description="Large ribosomal subunit protein uL2 C-terminal" evidence="7">
    <location>
        <begin position="125"/>
        <end position="253"/>
    </location>
</feature>
<dbReference type="InterPro" id="IPR022669">
    <property type="entry name" value="Ribosomal_uL2_C"/>
</dbReference>
<comment type="similarity">
    <text evidence="1 5">Belongs to the universal ribosomal protein uL2 family.</text>
</comment>
<protein>
    <recommendedName>
        <fullName evidence="4 5">Large ribosomal subunit protein uL2</fullName>
    </recommendedName>
</protein>
<evidence type="ECO:0000256" key="3">
    <source>
        <dbReference type="ARBA" id="ARBA00023274"/>
    </source>
</evidence>
<evidence type="ECO:0000256" key="2">
    <source>
        <dbReference type="ARBA" id="ARBA00022980"/>
    </source>
</evidence>
<dbReference type="InterPro" id="IPR002171">
    <property type="entry name" value="Ribosomal_uL2"/>
</dbReference>
<sequence>MPIVKTKPTSAGRRFVVKVTTPELHKGAPYAPLIDKQTKHGGRNNQGRVSVRHQGGGHKQRYRIIDFKRNRKDGIPATVERLEYDPNRSAHIALLKYSDGERAYIIAPKGLKAGDSVVSGDGAPIAVGNCMPLRNIPVGTLVHCVEMRPGKGAQLARSAGASAQLVARESGSATLRLRSGEMRKVHADCRAVIGEVGNSEHSLRKLGKAGASRWRGIRPTVRGVAMNPVDHPHGGGEGRTSGGRHPVTPWGVPTKGHKTRHNKRTDSMIVRRRGQK</sequence>
<dbReference type="FunFam" id="2.30.30.30:FF:000001">
    <property type="entry name" value="50S ribosomal protein L2"/>
    <property type="match status" value="1"/>
</dbReference>
<dbReference type="Gene3D" id="2.30.30.30">
    <property type="match status" value="1"/>
</dbReference>
<feature type="region of interest" description="Disordered" evidence="6">
    <location>
        <begin position="34"/>
        <end position="55"/>
    </location>
</feature>
<dbReference type="InterPro" id="IPR022666">
    <property type="entry name" value="Ribosomal_uL2_RNA-bd_dom"/>
</dbReference>
<dbReference type="Proteomes" id="UP000426424">
    <property type="component" value="Chromosome"/>
</dbReference>
<evidence type="ECO:0000259" key="7">
    <source>
        <dbReference type="SMART" id="SM01382"/>
    </source>
</evidence>
<dbReference type="EMBL" id="CP039268">
    <property type="protein sequence ID" value="QGU32798.1"/>
    <property type="molecule type" value="Genomic_DNA"/>
</dbReference>
<evidence type="ECO:0000256" key="5">
    <source>
        <dbReference type="HAMAP-Rule" id="MF_01320"/>
    </source>
</evidence>
<keyword evidence="5" id="KW-0694">RNA-binding</keyword>
<dbReference type="GO" id="GO:0002181">
    <property type="term" value="P:cytoplasmic translation"/>
    <property type="evidence" value="ECO:0007669"/>
    <property type="project" value="TreeGrafter"/>
</dbReference>
<reference evidence="9 10" key="1">
    <citation type="submission" date="2019-12" db="EMBL/GenBank/DDBJ databases">
        <title>The complete genome of the thermophilic, anoxygenic phototrophic gammaproteobacterium Thermochromatium tepidum.</title>
        <authorList>
            <person name="Sattley W.M."/>
            <person name="Swingley W.D."/>
            <person name="Burchell B.M."/>
            <person name="Gurbani S.A."/>
            <person name="Kujawa C.M."/>
            <person name="Nuccio D.A."/>
            <person name="Schladweiler J."/>
            <person name="Shaffer K.N."/>
            <person name="Stokes L.M."/>
            <person name="Touchman J.W."/>
            <person name="Blankenship R.E."/>
            <person name="Madigan M.T."/>
        </authorList>
    </citation>
    <scope>NUCLEOTIDE SEQUENCE [LARGE SCALE GENOMIC DNA]</scope>
    <source>
        <strain evidence="9 10">ATCC 43061</strain>
    </source>
</reference>
<keyword evidence="3 5" id="KW-0687">Ribonucleoprotein</keyword>
<dbReference type="InterPro" id="IPR014726">
    <property type="entry name" value="Ribosomal_uL2_dom3"/>
</dbReference>
<evidence type="ECO:0000259" key="8">
    <source>
        <dbReference type="SMART" id="SM01383"/>
    </source>
</evidence>
<proteinExistence type="inferred from homology"/>
<dbReference type="SUPFAM" id="SSF50249">
    <property type="entry name" value="Nucleic acid-binding proteins"/>
    <property type="match status" value="1"/>
</dbReference>
<dbReference type="GO" id="GO:0016740">
    <property type="term" value="F:transferase activity"/>
    <property type="evidence" value="ECO:0007669"/>
    <property type="project" value="InterPro"/>
</dbReference>
<dbReference type="AlphaFoldDB" id="A0A6I6E8C0"/>
<dbReference type="InterPro" id="IPR005880">
    <property type="entry name" value="Ribosomal_uL2_bac/org-type"/>
</dbReference>
<dbReference type="InterPro" id="IPR012340">
    <property type="entry name" value="NA-bd_OB-fold"/>
</dbReference>
<comment type="subunit">
    <text evidence="5">Part of the 50S ribosomal subunit. Forms a bridge to the 30S subunit in the 70S ribosome.</text>
</comment>
<comment type="function">
    <text evidence="5">One of the primary rRNA binding proteins. Required for association of the 30S and 50S subunits to form the 70S ribosome, for tRNA binding and peptide bond formation. It has been suggested to have peptidyltransferase activity; this is somewhat controversial. Makes several contacts with the 16S rRNA in the 70S ribosome.</text>
</comment>
<dbReference type="KEGG" id="ttp:E6P07_07265"/>
<dbReference type="InterPro" id="IPR014722">
    <property type="entry name" value="Rib_uL2_dom2"/>
</dbReference>
<organism evidence="9 10">
    <name type="scientific">Thermochromatium tepidum ATCC 43061</name>
    <dbReference type="NCBI Taxonomy" id="316276"/>
    <lineage>
        <taxon>Bacteria</taxon>
        <taxon>Pseudomonadati</taxon>
        <taxon>Pseudomonadota</taxon>
        <taxon>Gammaproteobacteria</taxon>
        <taxon>Chromatiales</taxon>
        <taxon>Chromatiaceae</taxon>
        <taxon>Thermochromatium</taxon>
    </lineage>
</organism>
<dbReference type="PANTHER" id="PTHR13691:SF5">
    <property type="entry name" value="LARGE RIBOSOMAL SUBUNIT PROTEIN UL2M"/>
    <property type="match status" value="1"/>
</dbReference>
<dbReference type="InterPro" id="IPR022671">
    <property type="entry name" value="Ribosomal_uL2_CS"/>
</dbReference>
<dbReference type="Gene3D" id="2.40.50.140">
    <property type="entry name" value="Nucleic acid-binding proteins"/>
    <property type="match status" value="1"/>
</dbReference>
<dbReference type="GO" id="GO:0019843">
    <property type="term" value="F:rRNA binding"/>
    <property type="evidence" value="ECO:0007669"/>
    <property type="project" value="UniProtKB-UniRule"/>
</dbReference>